<gene>
    <name evidence="2" type="ORF">CUT44_07060</name>
</gene>
<protein>
    <submittedName>
        <fullName evidence="2">Proteasome protein</fullName>
    </submittedName>
</protein>
<dbReference type="Gene3D" id="3.40.50.10900">
    <property type="entry name" value="PAC-like subunit"/>
    <property type="match status" value="1"/>
</dbReference>
<dbReference type="InterPro" id="IPR019151">
    <property type="entry name" value="Proteasome_assmbl_chaperone_2"/>
</dbReference>
<dbReference type="InterPro" id="IPR008492">
    <property type="entry name" value="Rv2714-like"/>
</dbReference>
<keyword evidence="2" id="KW-0647">Proteasome</keyword>
<evidence type="ECO:0000256" key="1">
    <source>
        <dbReference type="SAM" id="MobiDB-lite"/>
    </source>
</evidence>
<dbReference type="PIRSF" id="PIRSF028754">
    <property type="entry name" value="UCP028754"/>
    <property type="match status" value="1"/>
</dbReference>
<keyword evidence="3" id="KW-1185">Reference proteome</keyword>
<dbReference type="Pfam" id="PF09754">
    <property type="entry name" value="PAC2"/>
    <property type="match status" value="1"/>
</dbReference>
<evidence type="ECO:0000313" key="3">
    <source>
        <dbReference type="Proteomes" id="UP000230407"/>
    </source>
</evidence>
<dbReference type="EMBL" id="PGGW01000019">
    <property type="protein sequence ID" value="PJE98462.1"/>
    <property type="molecule type" value="Genomic_DNA"/>
</dbReference>
<feature type="compositionally biased region" description="Gly residues" evidence="1">
    <location>
        <begin position="314"/>
        <end position="330"/>
    </location>
</feature>
<evidence type="ECO:0000313" key="2">
    <source>
        <dbReference type="EMBL" id="PJE98462.1"/>
    </source>
</evidence>
<sequence>MLDPQELYEWDSEGLKESEAAGGGPGSAGLVMLYHFEGFIDAGETGGQVTERLLDDRPYETVARFDVDRLVDYRARRPVMTFRRDHWASYERPRLELNLLRDATGTPFLLLTGPEPDVEWERFTAAVRQITERLGVRLAVTFHGIPMGVPHTRPVGLTPHGNRTDLTPARPSPFDEAQVPGSAAALLELRLAEAGHDVLGFAAHVPHYLARSAYPDAALAVVESITAATGLVLPEVTHALRTEAHRVRDEIERQLAAGDEELVAVVRGLEQQYDAIVGAETRGNLVAEPMELPSAEELGEVFERFLAEHEGGGDGEGGAGPAGGGDVPGA</sequence>
<feature type="region of interest" description="Disordered" evidence="1">
    <location>
        <begin position="308"/>
        <end position="330"/>
    </location>
</feature>
<comment type="caution">
    <text evidence="2">The sequence shown here is derived from an EMBL/GenBank/DDBJ whole genome shotgun (WGS) entry which is preliminary data.</text>
</comment>
<accession>A0A2M8M2M6</accession>
<dbReference type="InterPro" id="IPR038389">
    <property type="entry name" value="PSMG2_sf"/>
</dbReference>
<dbReference type="RefSeq" id="WP_100201300.1">
    <property type="nucleotide sequence ID" value="NZ_PGGW01000019.1"/>
</dbReference>
<name>A0A2M8M2M6_9ACTN</name>
<reference evidence="2 3" key="1">
    <citation type="submission" date="2017-11" db="EMBL/GenBank/DDBJ databases">
        <title>Streptomyces carmine sp. nov., a novel actinomycete isolated from Sophora alopecuroides in Xinjiang, China.</title>
        <authorList>
            <person name="Wang Y."/>
            <person name="Luo X."/>
            <person name="Wan C."/>
            <person name="Zhang L."/>
        </authorList>
    </citation>
    <scope>NUCLEOTIDE SEQUENCE [LARGE SCALE GENOMIC DNA]</scope>
    <source>
        <strain evidence="2 3">TRM SA0054</strain>
    </source>
</reference>
<dbReference type="Proteomes" id="UP000230407">
    <property type="component" value="Unassembled WGS sequence"/>
</dbReference>
<proteinExistence type="predicted"/>
<dbReference type="Gene3D" id="1.10.287.100">
    <property type="match status" value="1"/>
</dbReference>
<dbReference type="AlphaFoldDB" id="A0A2M8M2M6"/>
<dbReference type="SUPFAM" id="SSF159659">
    <property type="entry name" value="Cgl1923-like"/>
    <property type="match status" value="1"/>
</dbReference>
<organism evidence="2 3">
    <name type="scientific">Streptomyces carminius</name>
    <dbReference type="NCBI Taxonomy" id="2665496"/>
    <lineage>
        <taxon>Bacteria</taxon>
        <taxon>Bacillati</taxon>
        <taxon>Actinomycetota</taxon>
        <taxon>Actinomycetes</taxon>
        <taxon>Kitasatosporales</taxon>
        <taxon>Streptomycetaceae</taxon>
        <taxon>Streptomyces</taxon>
    </lineage>
</organism>
<dbReference type="GO" id="GO:0000502">
    <property type="term" value="C:proteasome complex"/>
    <property type="evidence" value="ECO:0007669"/>
    <property type="project" value="UniProtKB-KW"/>
</dbReference>